<evidence type="ECO:0000313" key="2">
    <source>
        <dbReference type="Proteomes" id="UP000184609"/>
    </source>
</evidence>
<dbReference type="InterPro" id="IPR002591">
    <property type="entry name" value="Phosphodiest/P_Trfase"/>
</dbReference>
<dbReference type="PANTHER" id="PTHR10151">
    <property type="entry name" value="ECTONUCLEOTIDE PYROPHOSPHATASE/PHOSPHODIESTERASE"/>
    <property type="match status" value="1"/>
</dbReference>
<protein>
    <submittedName>
        <fullName evidence="1">Predicted pyrophosphatase or phosphodiesterase, AlkP superfamily</fullName>
    </submittedName>
</protein>
<dbReference type="AlphaFoldDB" id="A0A1M7ZAD4"/>
<sequence length="416" mass="46497">MKKFIWAICSGILLFQGCSTPEKKEESVEKKVLFVIVDGIPDDVIDSVATPNLDKIIAEGGFMRATMGGEKDGYSQTPTISAVGYNSVLTGVWTNKHNVWGNSIKDPNYHYPTIFRLFKDQHPDKSIGIFSTWLDNRTKLAGAELPQTGGLTFDYHFDGLELDTVKYPHDDERIFIHNIDEEVSKAAAKAISENAPDLSWMYLEFTDDMSHMFGNSPQFVDAVEKADVQIGRVWDAIMEREANFNEDWLIVITTDHGRGDDGYGHGGQSDRERSIWIATNAEDLNAHFAERGQTVDILPSIANFLNLEIPKEEAMELDGVPFIGEVDASQLKAVKAGDSIDLTWHSLSQAEKGQVWVSTTNEFKTGGKDTYKSMGEANLKDGKFSFSTEGLDSDFYKIVLETPSGYLNYWIIEETN</sequence>
<dbReference type="Pfam" id="PF01663">
    <property type="entry name" value="Phosphodiest"/>
    <property type="match status" value="1"/>
</dbReference>
<dbReference type="PANTHER" id="PTHR10151:SF120">
    <property type="entry name" value="BIS(5'-ADENOSYL)-TRIPHOSPHATASE"/>
    <property type="match status" value="1"/>
</dbReference>
<dbReference type="PROSITE" id="PS51257">
    <property type="entry name" value="PROKAR_LIPOPROTEIN"/>
    <property type="match status" value="1"/>
</dbReference>
<dbReference type="RefSeq" id="WP_073571295.1">
    <property type="nucleotide sequence ID" value="NZ_FRXN01000002.1"/>
</dbReference>
<name>A0A1M7ZAD4_9BACT</name>
<organism evidence="1 2">
    <name type="scientific">Algoriphagus zhangzhouensis</name>
    <dbReference type="NCBI Taxonomy" id="1073327"/>
    <lineage>
        <taxon>Bacteria</taxon>
        <taxon>Pseudomonadati</taxon>
        <taxon>Bacteroidota</taxon>
        <taxon>Cytophagia</taxon>
        <taxon>Cytophagales</taxon>
        <taxon>Cyclobacteriaceae</taxon>
        <taxon>Algoriphagus</taxon>
    </lineage>
</organism>
<dbReference type="GO" id="GO:0016787">
    <property type="term" value="F:hydrolase activity"/>
    <property type="evidence" value="ECO:0007669"/>
    <property type="project" value="UniProtKB-ARBA"/>
</dbReference>
<dbReference type="SUPFAM" id="SSF53649">
    <property type="entry name" value="Alkaline phosphatase-like"/>
    <property type="match status" value="1"/>
</dbReference>
<dbReference type="EMBL" id="FRXN01000002">
    <property type="protein sequence ID" value="SHO61871.1"/>
    <property type="molecule type" value="Genomic_DNA"/>
</dbReference>
<dbReference type="Gene3D" id="3.40.720.10">
    <property type="entry name" value="Alkaline Phosphatase, subunit A"/>
    <property type="match status" value="1"/>
</dbReference>
<dbReference type="InterPro" id="IPR017850">
    <property type="entry name" value="Alkaline_phosphatase_core_sf"/>
</dbReference>
<gene>
    <name evidence="1" type="ORF">SAMN04488108_1640</name>
</gene>
<reference evidence="2" key="1">
    <citation type="submission" date="2016-12" db="EMBL/GenBank/DDBJ databases">
        <authorList>
            <person name="Varghese N."/>
            <person name="Submissions S."/>
        </authorList>
    </citation>
    <scope>NUCLEOTIDE SEQUENCE [LARGE SCALE GENOMIC DNA]</scope>
    <source>
        <strain evidence="2">DSM 25035</strain>
    </source>
</reference>
<keyword evidence="2" id="KW-1185">Reference proteome</keyword>
<dbReference type="OrthoDB" id="279982at2"/>
<accession>A0A1M7ZAD4</accession>
<dbReference type="Proteomes" id="UP000184609">
    <property type="component" value="Unassembled WGS sequence"/>
</dbReference>
<dbReference type="STRING" id="1073327.SAMN04488108_1640"/>
<proteinExistence type="predicted"/>
<evidence type="ECO:0000313" key="1">
    <source>
        <dbReference type="EMBL" id="SHO61871.1"/>
    </source>
</evidence>